<accession>A0A0C2H081</accession>
<dbReference type="GO" id="GO:0035091">
    <property type="term" value="F:phosphatidylinositol binding"/>
    <property type="evidence" value="ECO:0007669"/>
    <property type="project" value="InterPro"/>
</dbReference>
<dbReference type="SMART" id="SM00312">
    <property type="entry name" value="PX"/>
    <property type="match status" value="1"/>
</dbReference>
<gene>
    <name evidence="2" type="ORF">ANCDUO_04780</name>
</gene>
<dbReference type="Pfam" id="PF00787">
    <property type="entry name" value="PX"/>
    <property type="match status" value="1"/>
</dbReference>
<protein>
    <submittedName>
        <fullName evidence="2">PX domain protein</fullName>
    </submittedName>
</protein>
<organism evidence="2 3">
    <name type="scientific">Ancylostoma duodenale</name>
    <dbReference type="NCBI Taxonomy" id="51022"/>
    <lineage>
        <taxon>Eukaryota</taxon>
        <taxon>Metazoa</taxon>
        <taxon>Ecdysozoa</taxon>
        <taxon>Nematoda</taxon>
        <taxon>Chromadorea</taxon>
        <taxon>Rhabditida</taxon>
        <taxon>Rhabditina</taxon>
        <taxon>Rhabditomorpha</taxon>
        <taxon>Strongyloidea</taxon>
        <taxon>Ancylostomatidae</taxon>
        <taxon>Ancylostomatinae</taxon>
        <taxon>Ancylostoma</taxon>
    </lineage>
</organism>
<dbReference type="InterPro" id="IPR036871">
    <property type="entry name" value="PX_dom_sf"/>
</dbReference>
<name>A0A0C2H081_9BILA</name>
<evidence type="ECO:0000259" key="1">
    <source>
        <dbReference type="PROSITE" id="PS50195"/>
    </source>
</evidence>
<evidence type="ECO:0000313" key="2">
    <source>
        <dbReference type="EMBL" id="KIH64899.1"/>
    </source>
</evidence>
<dbReference type="OrthoDB" id="430293at2759"/>
<dbReference type="EMBL" id="KN727813">
    <property type="protein sequence ID" value="KIH64899.1"/>
    <property type="molecule type" value="Genomic_DNA"/>
</dbReference>
<dbReference type="SUPFAM" id="SSF64268">
    <property type="entry name" value="PX domain"/>
    <property type="match status" value="1"/>
</dbReference>
<proteinExistence type="predicted"/>
<evidence type="ECO:0000313" key="3">
    <source>
        <dbReference type="Proteomes" id="UP000054047"/>
    </source>
</evidence>
<dbReference type="PANTHER" id="PTHR22775">
    <property type="entry name" value="SORTING NEXIN"/>
    <property type="match status" value="1"/>
</dbReference>
<dbReference type="Gene3D" id="3.30.1520.10">
    <property type="entry name" value="Phox-like domain"/>
    <property type="match status" value="1"/>
</dbReference>
<keyword evidence="3" id="KW-1185">Reference proteome</keyword>
<feature type="domain" description="PX" evidence="1">
    <location>
        <begin position="13"/>
        <end position="123"/>
    </location>
</feature>
<dbReference type="InterPro" id="IPR001683">
    <property type="entry name" value="PX_dom"/>
</dbReference>
<dbReference type="AlphaFoldDB" id="A0A0C2H081"/>
<sequence length="139" mass="16419">MALLDIESVSPQMDNNFNAKILNYKIVDDGKFALYTIQITVDSYTWTVERRYSEFDLMDMRRFPDRKKSFLPPKRLIRNLDTEFLEERRLELEKYCRALLELEASNSKADGVLTKFSMPLEKPNSLNKDPYVRVIKRGT</sequence>
<dbReference type="PROSITE" id="PS50195">
    <property type="entry name" value="PX"/>
    <property type="match status" value="1"/>
</dbReference>
<dbReference type="PANTHER" id="PTHR22775:SF3">
    <property type="entry name" value="SORTING NEXIN-13"/>
    <property type="match status" value="1"/>
</dbReference>
<dbReference type="Proteomes" id="UP000054047">
    <property type="component" value="Unassembled WGS sequence"/>
</dbReference>
<reference evidence="2 3" key="1">
    <citation type="submission" date="2013-12" db="EMBL/GenBank/DDBJ databases">
        <title>Draft genome of the parsitic nematode Ancylostoma duodenale.</title>
        <authorList>
            <person name="Mitreva M."/>
        </authorList>
    </citation>
    <scope>NUCLEOTIDE SEQUENCE [LARGE SCALE GENOMIC DNA]</scope>
    <source>
        <strain evidence="2 3">Zhejiang</strain>
    </source>
</reference>